<dbReference type="OrthoDB" id="9792278at2"/>
<accession>A0A5J6WEY1</accession>
<dbReference type="HAMAP" id="MF_01684">
    <property type="entry name" value="Salvage_MtnN"/>
    <property type="match status" value="1"/>
</dbReference>
<proteinExistence type="inferred from homology"/>
<dbReference type="GO" id="GO:0009164">
    <property type="term" value="P:nucleoside catabolic process"/>
    <property type="evidence" value="ECO:0007669"/>
    <property type="project" value="InterPro"/>
</dbReference>
<dbReference type="KEGG" id="mmaa:FR932_01015"/>
<evidence type="ECO:0000256" key="5">
    <source>
        <dbReference type="ARBA" id="ARBA00050313"/>
    </source>
</evidence>
<comment type="catalytic activity">
    <reaction evidence="6">
        <text>S-adenosyl-L-homocysteine + H2O = S-(5-deoxy-D-ribos-5-yl)-L-homocysteine + adenine</text>
        <dbReference type="Rhea" id="RHEA:17805"/>
        <dbReference type="ChEBI" id="CHEBI:15377"/>
        <dbReference type="ChEBI" id="CHEBI:16708"/>
        <dbReference type="ChEBI" id="CHEBI:57856"/>
        <dbReference type="ChEBI" id="CHEBI:58195"/>
        <dbReference type="EC" id="3.2.2.9"/>
    </reaction>
</comment>
<dbReference type="SUPFAM" id="SSF53167">
    <property type="entry name" value="Purine and uridine phosphorylases"/>
    <property type="match status" value="1"/>
</dbReference>
<dbReference type="Gene3D" id="3.40.50.1580">
    <property type="entry name" value="Nucleoside phosphorylase domain"/>
    <property type="match status" value="1"/>
</dbReference>
<dbReference type="PANTHER" id="PTHR46832">
    <property type="entry name" value="5'-METHYLTHIOADENOSINE/S-ADENOSYLHOMOCYSTEINE NUCLEOSIDASE"/>
    <property type="match status" value="1"/>
</dbReference>
<feature type="domain" description="Nucleoside phosphorylase" evidence="7">
    <location>
        <begin position="2"/>
        <end position="227"/>
    </location>
</feature>
<dbReference type="EMBL" id="CP044399">
    <property type="protein sequence ID" value="QFI36503.1"/>
    <property type="molecule type" value="Genomic_DNA"/>
</dbReference>
<comment type="catalytic activity">
    <reaction evidence="6">
        <text>S-methyl-5'-thioadenosine + H2O = 5-(methylsulfanyl)-D-ribose + adenine</text>
        <dbReference type="Rhea" id="RHEA:13617"/>
        <dbReference type="ChEBI" id="CHEBI:15377"/>
        <dbReference type="ChEBI" id="CHEBI:16708"/>
        <dbReference type="ChEBI" id="CHEBI:17509"/>
        <dbReference type="ChEBI" id="CHEBI:78440"/>
        <dbReference type="EC" id="3.2.2.9"/>
    </reaction>
</comment>
<comment type="similarity">
    <text evidence="6">Belongs to the PNP/UDP phosphorylase family. MtnN subfamily.</text>
</comment>
<dbReference type="GO" id="GO:0005829">
    <property type="term" value="C:cytosol"/>
    <property type="evidence" value="ECO:0007669"/>
    <property type="project" value="TreeGrafter"/>
</dbReference>
<sequence>MKIGIIGAMEQEVEILREQLDNVVTFTQAGCEYYSGTLAGHDVILSKSGIGKVAAAVATTLLLEHYKPDYIINTGSAGGYDKALKVGDVVISSEVRHHDVDLTVFGYEMGQCAQKPAAFIPDTRLVAAAKKAIAADSEIKTIEGLICTGDSFMCDPKKVEEARVNFPTMAAVEMEAAAIAQTCHQFEVPFVVIRSLSDIAGKESPTSFEEYLVVAAKNSSAMVLNMLKELK</sequence>
<evidence type="ECO:0000256" key="6">
    <source>
        <dbReference type="HAMAP-Rule" id="MF_01684"/>
    </source>
</evidence>
<dbReference type="GO" id="GO:0019284">
    <property type="term" value="P:L-methionine salvage from S-adenosylmethionine"/>
    <property type="evidence" value="ECO:0007669"/>
    <property type="project" value="TreeGrafter"/>
</dbReference>
<dbReference type="InterPro" id="IPR000845">
    <property type="entry name" value="Nucleoside_phosphorylase_d"/>
</dbReference>
<keyword evidence="2 6" id="KW-0028">Amino-acid biosynthesis</keyword>
<reference evidence="8 9" key="1">
    <citation type="submission" date="2019-09" db="EMBL/GenBank/DDBJ databases">
        <title>Hybrid Assembly of the complete Genome of the Deep-Sea Bacterium Moritella marina from long Nanopore and Illumina reads.</title>
        <authorList>
            <person name="Magin S."/>
            <person name="Georgoulis A."/>
            <person name="Papadimitriou K."/>
            <person name="Iliakis G."/>
            <person name="Vorgias C.E."/>
        </authorList>
    </citation>
    <scope>NUCLEOTIDE SEQUENCE [LARGE SCALE GENOMIC DNA]</scope>
    <source>
        <strain evidence="8 9">MP-1</strain>
    </source>
</reference>
<evidence type="ECO:0000256" key="4">
    <source>
        <dbReference type="ARBA" id="ARBA00023167"/>
    </source>
</evidence>
<dbReference type="RefSeq" id="WP_019440807.1">
    <property type="nucleotide sequence ID" value="NZ_ALOE01000011.1"/>
</dbReference>
<dbReference type="GO" id="GO:0008930">
    <property type="term" value="F:methylthioadenosine nucleosidase activity"/>
    <property type="evidence" value="ECO:0007669"/>
    <property type="project" value="UniProtKB-UniRule"/>
</dbReference>
<feature type="binding site" evidence="6">
    <location>
        <position position="153"/>
    </location>
    <ligand>
        <name>substrate</name>
    </ligand>
</feature>
<dbReference type="InterPro" id="IPR010049">
    <property type="entry name" value="MTA_SAH_Nsdase"/>
</dbReference>
<feature type="binding site" evidence="6">
    <location>
        <position position="78"/>
    </location>
    <ligand>
        <name>substrate</name>
    </ligand>
</feature>
<evidence type="ECO:0000259" key="7">
    <source>
        <dbReference type="Pfam" id="PF01048"/>
    </source>
</evidence>
<evidence type="ECO:0000313" key="9">
    <source>
        <dbReference type="Proteomes" id="UP000327424"/>
    </source>
</evidence>
<evidence type="ECO:0000256" key="1">
    <source>
        <dbReference type="ARBA" id="ARBA00004945"/>
    </source>
</evidence>
<dbReference type="InterPro" id="IPR035994">
    <property type="entry name" value="Nucleoside_phosphorylase_sf"/>
</dbReference>
<comment type="catalytic activity">
    <reaction evidence="5">
        <text>5'-deoxyadenosine + H2O = 5-deoxy-D-ribose + adenine</text>
        <dbReference type="Rhea" id="RHEA:29859"/>
        <dbReference type="ChEBI" id="CHEBI:15377"/>
        <dbReference type="ChEBI" id="CHEBI:16708"/>
        <dbReference type="ChEBI" id="CHEBI:17319"/>
        <dbReference type="ChEBI" id="CHEBI:149540"/>
        <dbReference type="EC" id="3.2.2.9"/>
    </reaction>
    <physiologicalReaction direction="left-to-right" evidence="5">
        <dbReference type="Rhea" id="RHEA:29860"/>
    </physiologicalReaction>
</comment>
<feature type="binding site" evidence="6">
    <location>
        <begin position="174"/>
        <end position="175"/>
    </location>
    <ligand>
        <name>substrate</name>
    </ligand>
</feature>
<feature type="active site" description="Proton acceptor" evidence="6">
    <location>
        <position position="12"/>
    </location>
</feature>
<protein>
    <recommendedName>
        <fullName evidence="6">5'-methylthioadenosine/S-adenosylhomocysteine nucleosidase</fullName>
        <shortName evidence="6">MTA/SAH nucleosidase</shortName>
        <shortName evidence="6">MTAN</shortName>
        <ecNumber evidence="6">3.2.2.9</ecNumber>
    </recommendedName>
    <alternativeName>
        <fullName evidence="6">5'-deoxyadenosine nucleosidase</fullName>
        <shortName evidence="6">DOA nucleosidase</shortName>
        <shortName evidence="6">dAdo nucleosidase</shortName>
    </alternativeName>
    <alternativeName>
        <fullName evidence="6">5'-methylthioadenosine nucleosidase</fullName>
        <shortName evidence="6">MTA nucleosidase</shortName>
    </alternativeName>
    <alternativeName>
        <fullName evidence="6">S-adenosylhomocysteine nucleosidase</fullName>
        <shortName evidence="6">AdoHcy nucleosidase</shortName>
        <shortName evidence="6">SAH nucleosidase</shortName>
        <shortName evidence="6">SRH nucleosidase</shortName>
    </alternativeName>
</protein>
<dbReference type="EC" id="3.2.2.9" evidence="6"/>
<dbReference type="FunFam" id="3.40.50.1580:FF:000001">
    <property type="entry name" value="MTA/SAH nucleosidase family protein"/>
    <property type="match status" value="1"/>
</dbReference>
<dbReference type="NCBIfam" id="NF004079">
    <property type="entry name" value="PRK05584.1"/>
    <property type="match status" value="1"/>
</dbReference>
<dbReference type="NCBIfam" id="TIGR01704">
    <property type="entry name" value="MTA_SAH-Nsdase"/>
    <property type="match status" value="1"/>
</dbReference>
<keyword evidence="8" id="KW-0326">Glycosidase</keyword>
<keyword evidence="3 6" id="KW-0378">Hydrolase</keyword>
<gene>
    <name evidence="6 8" type="primary">mtnN</name>
    <name evidence="8" type="ORF">FR932_01015</name>
</gene>
<comment type="function">
    <text evidence="6">Catalyzes the irreversible cleavage of the glycosidic bond in both 5'-methylthioadenosine (MTA) and S-adenosylhomocysteine (SAH/AdoHcy) to adenine and the corresponding thioribose, 5'-methylthioribose and S-ribosylhomocysteine, respectively. Also cleaves 5'-deoxyadenosine, a toxic by-product of radical S-adenosylmethionine (SAM) enzymes, into 5-deoxyribose and adenine.</text>
</comment>
<dbReference type="CDD" id="cd09008">
    <property type="entry name" value="MTAN"/>
    <property type="match status" value="1"/>
</dbReference>
<dbReference type="Pfam" id="PF01048">
    <property type="entry name" value="PNP_UDP_1"/>
    <property type="match status" value="1"/>
</dbReference>
<evidence type="ECO:0000256" key="3">
    <source>
        <dbReference type="ARBA" id="ARBA00022801"/>
    </source>
</evidence>
<dbReference type="UniPathway" id="UPA00904">
    <property type="reaction ID" value="UER00871"/>
</dbReference>
<dbReference type="Proteomes" id="UP000327424">
    <property type="component" value="Chromosome"/>
</dbReference>
<keyword evidence="9" id="KW-1185">Reference proteome</keyword>
<feature type="active site" description="Proton donor" evidence="6">
    <location>
        <position position="198"/>
    </location>
</feature>
<name>A0A5J6WEY1_MORMI</name>
<dbReference type="GO" id="GO:0019509">
    <property type="term" value="P:L-methionine salvage from methylthioadenosine"/>
    <property type="evidence" value="ECO:0007669"/>
    <property type="project" value="UniProtKB-UniRule"/>
</dbReference>
<organism evidence="8 9">
    <name type="scientific">Moritella marina ATCC 15381</name>
    <dbReference type="NCBI Taxonomy" id="1202962"/>
    <lineage>
        <taxon>Bacteria</taxon>
        <taxon>Pseudomonadati</taxon>
        <taxon>Pseudomonadota</taxon>
        <taxon>Gammaproteobacteria</taxon>
        <taxon>Alteromonadales</taxon>
        <taxon>Moritellaceae</taxon>
        <taxon>Moritella</taxon>
    </lineage>
</organism>
<keyword evidence="4 6" id="KW-0486">Methionine biosynthesis</keyword>
<dbReference type="GO" id="GO:0008782">
    <property type="term" value="F:adenosylhomocysteine nucleosidase activity"/>
    <property type="evidence" value="ECO:0007669"/>
    <property type="project" value="UniProtKB-UniRule"/>
</dbReference>
<dbReference type="AlphaFoldDB" id="A0A5J6WEY1"/>
<evidence type="ECO:0000313" key="8">
    <source>
        <dbReference type="EMBL" id="QFI36503.1"/>
    </source>
</evidence>
<comment type="pathway">
    <text evidence="1 6">Amino-acid biosynthesis; L-methionine biosynthesis via salvage pathway; S-methyl-5-thio-alpha-D-ribose 1-phosphate from S-methyl-5'-thioadenosine (hydrolase route): step 1/2.</text>
</comment>
<evidence type="ECO:0000256" key="2">
    <source>
        <dbReference type="ARBA" id="ARBA00022605"/>
    </source>
</evidence>
<dbReference type="PANTHER" id="PTHR46832:SF1">
    <property type="entry name" value="5'-METHYLTHIOADENOSINE_S-ADENOSYLHOMOCYSTEINE NUCLEOSIDASE"/>
    <property type="match status" value="1"/>
</dbReference>